<reference evidence="2 3" key="1">
    <citation type="submission" date="2017-04" db="EMBL/GenBank/DDBJ databases">
        <authorList>
            <person name="Afonso C.L."/>
            <person name="Miller P.J."/>
            <person name="Scott M.A."/>
            <person name="Spackman E."/>
            <person name="Goraichik I."/>
            <person name="Dimitrov K.M."/>
            <person name="Suarez D.L."/>
            <person name="Swayne D.E."/>
        </authorList>
    </citation>
    <scope>NUCLEOTIDE SEQUENCE [LARGE SCALE GENOMIC DNA]</scope>
    <source>
        <strain evidence="2 3">CGMCC 1.10972</strain>
    </source>
</reference>
<dbReference type="InterPro" id="IPR012903">
    <property type="entry name" value="Nif11"/>
</dbReference>
<keyword evidence="3" id="KW-1185">Reference proteome</keyword>
<dbReference type="Proteomes" id="UP000192656">
    <property type="component" value="Unassembled WGS sequence"/>
</dbReference>
<dbReference type="Pfam" id="PF07862">
    <property type="entry name" value="Nif11"/>
    <property type="match status" value="1"/>
</dbReference>
<dbReference type="RefSeq" id="WP_170923297.1">
    <property type="nucleotide sequence ID" value="NZ_FWXR01000012.1"/>
</dbReference>
<feature type="domain" description="Nif11" evidence="1">
    <location>
        <begin position="1"/>
        <end position="55"/>
    </location>
</feature>
<proteinExistence type="predicted"/>
<name>A0A1W2D2X9_9HYPH</name>
<gene>
    <name evidence="2" type="ORF">SAMN06297251_11290</name>
</gene>
<dbReference type="STRING" id="937218.SAMN06297251_11290"/>
<organism evidence="2 3">
    <name type="scientific">Fulvimarina manganoxydans</name>
    <dbReference type="NCBI Taxonomy" id="937218"/>
    <lineage>
        <taxon>Bacteria</taxon>
        <taxon>Pseudomonadati</taxon>
        <taxon>Pseudomonadota</taxon>
        <taxon>Alphaproteobacteria</taxon>
        <taxon>Hyphomicrobiales</taxon>
        <taxon>Aurantimonadaceae</taxon>
        <taxon>Fulvimarina</taxon>
    </lineage>
</organism>
<evidence type="ECO:0000313" key="3">
    <source>
        <dbReference type="Proteomes" id="UP000192656"/>
    </source>
</evidence>
<evidence type="ECO:0000259" key="1">
    <source>
        <dbReference type="Pfam" id="PF07862"/>
    </source>
</evidence>
<sequence length="113" mass="11756">MSIEGMSGFAAAVRADDEMGRELAATLNGKAESEAQDAFSAFARQRGFDVTASDLEATRQAAADHEGTLADDHLDAVAGGTFSGGPMGLGGRTPYDPILDWAGGLVSDFRKIF</sequence>
<dbReference type="EMBL" id="FWXR01000012">
    <property type="protein sequence ID" value="SMC91915.1"/>
    <property type="molecule type" value="Genomic_DNA"/>
</dbReference>
<dbReference type="AlphaFoldDB" id="A0A1W2D2X9"/>
<protein>
    <recommendedName>
        <fullName evidence="1">Nif11 domain-containing protein</fullName>
    </recommendedName>
</protein>
<evidence type="ECO:0000313" key="2">
    <source>
        <dbReference type="EMBL" id="SMC91915.1"/>
    </source>
</evidence>
<accession>A0A1W2D2X9</accession>